<evidence type="ECO:0000313" key="9">
    <source>
        <dbReference type="EMBL" id="SLN22288.1"/>
    </source>
</evidence>
<dbReference type="PANTHER" id="PTHR43017:SF1">
    <property type="entry name" value="ACETYLTRANSFERASE YJL218W-RELATED"/>
    <property type="match status" value="1"/>
</dbReference>
<dbReference type="AlphaFoldDB" id="A0A1Y5RPV7"/>
<organism evidence="9 10">
    <name type="scientific">Falsiruegeria litorea R37</name>
    <dbReference type="NCBI Taxonomy" id="1200284"/>
    <lineage>
        <taxon>Bacteria</taxon>
        <taxon>Pseudomonadati</taxon>
        <taxon>Pseudomonadota</taxon>
        <taxon>Alphaproteobacteria</taxon>
        <taxon>Rhodobacterales</taxon>
        <taxon>Roseobacteraceae</taxon>
        <taxon>Falsiruegeria</taxon>
    </lineage>
</organism>
<dbReference type="Gene3D" id="2.160.10.10">
    <property type="entry name" value="Hexapeptide repeat proteins"/>
    <property type="match status" value="1"/>
</dbReference>
<dbReference type="InterPro" id="IPR018357">
    <property type="entry name" value="Hexapep_transf_CS"/>
</dbReference>
<evidence type="ECO:0000256" key="4">
    <source>
        <dbReference type="ARBA" id="ARBA00022737"/>
    </source>
</evidence>
<keyword evidence="4" id="KW-0677">Repeat</keyword>
<dbReference type="SMART" id="SM01266">
    <property type="entry name" value="Mac"/>
    <property type="match status" value="1"/>
</dbReference>
<dbReference type="InterPro" id="IPR011004">
    <property type="entry name" value="Trimer_LpxA-like_sf"/>
</dbReference>
<dbReference type="Pfam" id="PF12464">
    <property type="entry name" value="Mac"/>
    <property type="match status" value="1"/>
</dbReference>
<sequence>MTDTFDTRTDQIMARHTKARRLLKVYNASDAEERETRTQILSDLLGTCGPGAWIEPPFFCDYGDNIHVDAGVFINFNCTLLDGDQIHIGEGTLLGPSVQIYATTHPIRAEDRIYTQDGLPKYRTSAQPVTVGKHVWIGGGAIILPGVEIGDGTTVGAGSVVTQSLPERVFAAGNPCRIVREL</sequence>
<accession>A0A1Y5RPV7</accession>
<evidence type="ECO:0000256" key="1">
    <source>
        <dbReference type="ARBA" id="ARBA00007274"/>
    </source>
</evidence>
<feature type="domain" description="Maltose/galactoside acetyltransferase" evidence="8">
    <location>
        <begin position="1"/>
        <end position="50"/>
    </location>
</feature>
<comment type="similarity">
    <text evidence="1 7">Belongs to the transferase hexapeptide repeat family.</text>
</comment>
<dbReference type="Proteomes" id="UP000193077">
    <property type="component" value="Unassembled WGS sequence"/>
</dbReference>
<evidence type="ECO:0000259" key="8">
    <source>
        <dbReference type="SMART" id="SM01266"/>
    </source>
</evidence>
<dbReference type="InterPro" id="IPR001451">
    <property type="entry name" value="Hexapep"/>
</dbReference>
<gene>
    <name evidence="9" type="primary">maa_1</name>
    <name evidence="9" type="ORF">TRL7639_00660</name>
</gene>
<dbReference type="EMBL" id="FWFO01000001">
    <property type="protein sequence ID" value="SLN22288.1"/>
    <property type="molecule type" value="Genomic_DNA"/>
</dbReference>
<dbReference type="RefSeq" id="WP_306456274.1">
    <property type="nucleotide sequence ID" value="NZ_FWFO01000001.1"/>
</dbReference>
<keyword evidence="5 7" id="KW-0012">Acyltransferase</keyword>
<dbReference type="Pfam" id="PF00132">
    <property type="entry name" value="Hexapep"/>
    <property type="match status" value="1"/>
</dbReference>
<evidence type="ECO:0000256" key="7">
    <source>
        <dbReference type="RuleBase" id="RU367021"/>
    </source>
</evidence>
<dbReference type="FunFam" id="2.160.10.10:FF:000025">
    <property type="entry name" value="Hexapeptide-repeat containing-acetyltransferase"/>
    <property type="match status" value="1"/>
</dbReference>
<evidence type="ECO:0000256" key="6">
    <source>
        <dbReference type="ARBA" id="ARBA00055587"/>
    </source>
</evidence>
<dbReference type="EC" id="2.3.1.-" evidence="7"/>
<dbReference type="SUPFAM" id="SSF51161">
    <property type="entry name" value="Trimeric LpxA-like enzymes"/>
    <property type="match status" value="1"/>
</dbReference>
<evidence type="ECO:0000256" key="5">
    <source>
        <dbReference type="ARBA" id="ARBA00023315"/>
    </source>
</evidence>
<proteinExistence type="inferred from homology"/>
<dbReference type="PROSITE" id="PS00101">
    <property type="entry name" value="HEXAPEP_TRANSFERASES"/>
    <property type="match status" value="1"/>
</dbReference>
<comment type="function">
    <text evidence="6">Acetyltransferase implicated in the O-acetylation of Nod factors.</text>
</comment>
<keyword evidence="3 7" id="KW-0808">Transferase</keyword>
<dbReference type="CDD" id="cd03357">
    <property type="entry name" value="LbH_MAT_GAT"/>
    <property type="match status" value="1"/>
</dbReference>
<evidence type="ECO:0000313" key="10">
    <source>
        <dbReference type="Proteomes" id="UP000193077"/>
    </source>
</evidence>
<evidence type="ECO:0000256" key="3">
    <source>
        <dbReference type="ARBA" id="ARBA00022679"/>
    </source>
</evidence>
<dbReference type="InterPro" id="IPR039369">
    <property type="entry name" value="LacA-like"/>
</dbReference>
<dbReference type="InterPro" id="IPR024688">
    <property type="entry name" value="Mac_dom"/>
</dbReference>
<dbReference type="GO" id="GO:0008870">
    <property type="term" value="F:galactoside O-acetyltransferase activity"/>
    <property type="evidence" value="ECO:0007669"/>
    <property type="project" value="TreeGrafter"/>
</dbReference>
<dbReference type="PANTHER" id="PTHR43017">
    <property type="entry name" value="GALACTOSIDE O-ACETYLTRANSFERASE"/>
    <property type="match status" value="1"/>
</dbReference>
<keyword evidence="10" id="KW-1185">Reference proteome</keyword>
<keyword evidence="2" id="KW-0536">Nodulation</keyword>
<evidence type="ECO:0000256" key="2">
    <source>
        <dbReference type="ARBA" id="ARBA00022458"/>
    </source>
</evidence>
<protein>
    <recommendedName>
        <fullName evidence="7">Acetyltransferase</fullName>
        <ecNumber evidence="7">2.3.1.-</ecNumber>
    </recommendedName>
</protein>
<reference evidence="9 10" key="1">
    <citation type="submission" date="2017-03" db="EMBL/GenBank/DDBJ databases">
        <authorList>
            <person name="Afonso C.L."/>
            <person name="Miller P.J."/>
            <person name="Scott M.A."/>
            <person name="Spackman E."/>
            <person name="Goraichik I."/>
            <person name="Dimitrov K.M."/>
            <person name="Suarez D.L."/>
            <person name="Swayne D.E."/>
        </authorList>
    </citation>
    <scope>NUCLEOTIDE SEQUENCE [LARGE SCALE GENOMIC DNA]</scope>
    <source>
        <strain evidence="9 10">CECT 7639</strain>
    </source>
</reference>
<name>A0A1Y5RPV7_9RHOB</name>